<sequence>MSTIDYVTGLRRVIGTRPVNLVGAAGIIVNGDGELLLLRRAGAENWGLVTGISELGESLSETLRREALEETGLRIGAVELLEMLIRIPFVSCRNRNSADPSTPRPEPVFLLLALLGLRVFPTPFNRSPYQSCRAGPGGERRSFLQLHRPVPRDRLEWNTCARQPRNRGRTVLLTGSLAPVDPSGPQSPGVAGMNYVRDLRALIGHAPVNWVGVCALVVNAENEVLLQRRTDTGGWGTPGGIAELGEPLPETLRRELWEEASITPIHPEFLTVISGPQTYQKLPNGDEFYQVVAVYVVREWHGVPVPDGEEGTELRFFSLDHLPAPLGPVDGEALGLLRVR</sequence>
<dbReference type="Proteomes" id="UP000186607">
    <property type="component" value="Unassembled WGS sequence"/>
</dbReference>
<name>A0A1U7NW41_9DEIO</name>
<dbReference type="AlphaFoldDB" id="A0A1U7NW41"/>
<dbReference type="PROSITE" id="PS51462">
    <property type="entry name" value="NUDIX"/>
    <property type="match status" value="2"/>
</dbReference>
<evidence type="ECO:0000313" key="4">
    <source>
        <dbReference type="EMBL" id="OLV17117.1"/>
    </source>
</evidence>
<dbReference type="PROSITE" id="PS00893">
    <property type="entry name" value="NUDIX_BOX"/>
    <property type="match status" value="1"/>
</dbReference>
<dbReference type="CDD" id="cd04677">
    <property type="entry name" value="NUDIX_Hydrolase"/>
    <property type="match status" value="1"/>
</dbReference>
<comment type="caution">
    <text evidence="4">The sequence shown here is derived from an EMBL/GenBank/DDBJ whole genome shotgun (WGS) entry which is preliminary data.</text>
</comment>
<evidence type="ECO:0000313" key="5">
    <source>
        <dbReference type="Proteomes" id="UP000186607"/>
    </source>
</evidence>
<reference evidence="4 5" key="1">
    <citation type="submission" date="2017-01" db="EMBL/GenBank/DDBJ databases">
        <title>Genome Analysis of Deinococcus marmoris KOPRI26562.</title>
        <authorList>
            <person name="Kim J.H."/>
            <person name="Oh H.-M."/>
        </authorList>
    </citation>
    <scope>NUCLEOTIDE SEQUENCE [LARGE SCALE GENOMIC DNA]</scope>
    <source>
        <strain evidence="4 5">KOPRI26562</strain>
    </source>
</reference>
<proteinExistence type="predicted"/>
<keyword evidence="2 4" id="KW-0378">Hydrolase</keyword>
<protein>
    <submittedName>
        <fullName evidence="4">Nudix hydrolase family protein</fullName>
    </submittedName>
</protein>
<dbReference type="SUPFAM" id="SSF55811">
    <property type="entry name" value="Nudix"/>
    <property type="match status" value="2"/>
</dbReference>
<gene>
    <name evidence="4" type="ORF">BOO71_0010165</name>
</gene>
<evidence type="ECO:0000256" key="1">
    <source>
        <dbReference type="ARBA" id="ARBA00001946"/>
    </source>
</evidence>
<dbReference type="InterPro" id="IPR000086">
    <property type="entry name" value="NUDIX_hydrolase_dom"/>
</dbReference>
<keyword evidence="5" id="KW-1185">Reference proteome</keyword>
<dbReference type="Gene3D" id="3.90.79.10">
    <property type="entry name" value="Nucleoside Triphosphate Pyrophosphohydrolase"/>
    <property type="match status" value="2"/>
</dbReference>
<dbReference type="eggNOG" id="COG1051">
    <property type="taxonomic scope" value="Bacteria"/>
</dbReference>
<evidence type="ECO:0000256" key="2">
    <source>
        <dbReference type="ARBA" id="ARBA00022801"/>
    </source>
</evidence>
<organism evidence="4 5">
    <name type="scientific">Deinococcus marmoris</name>
    <dbReference type="NCBI Taxonomy" id="249408"/>
    <lineage>
        <taxon>Bacteria</taxon>
        <taxon>Thermotogati</taxon>
        <taxon>Deinococcota</taxon>
        <taxon>Deinococci</taxon>
        <taxon>Deinococcales</taxon>
        <taxon>Deinococcaceae</taxon>
        <taxon>Deinococcus</taxon>
    </lineage>
</organism>
<dbReference type="EMBL" id="MSTI01000115">
    <property type="protein sequence ID" value="OLV17117.1"/>
    <property type="molecule type" value="Genomic_DNA"/>
</dbReference>
<dbReference type="STRING" id="249408.BOO71_0010165"/>
<evidence type="ECO:0000259" key="3">
    <source>
        <dbReference type="PROSITE" id="PS51462"/>
    </source>
</evidence>
<comment type="cofactor">
    <cofactor evidence="1">
        <name>Mg(2+)</name>
        <dbReference type="ChEBI" id="CHEBI:18420"/>
    </cofactor>
</comment>
<feature type="domain" description="Nudix hydrolase" evidence="3">
    <location>
        <begin position="208"/>
        <end position="340"/>
    </location>
</feature>
<dbReference type="PANTHER" id="PTHR43046">
    <property type="entry name" value="GDP-MANNOSE MANNOSYL HYDROLASE"/>
    <property type="match status" value="1"/>
</dbReference>
<dbReference type="Pfam" id="PF00293">
    <property type="entry name" value="NUDIX"/>
    <property type="match status" value="2"/>
</dbReference>
<dbReference type="InterPro" id="IPR020084">
    <property type="entry name" value="NUDIX_hydrolase_CS"/>
</dbReference>
<dbReference type="PANTHER" id="PTHR43046:SF2">
    <property type="entry name" value="8-OXO-DGTP DIPHOSPHATASE-RELATED"/>
    <property type="match status" value="1"/>
</dbReference>
<dbReference type="GO" id="GO:0016787">
    <property type="term" value="F:hydrolase activity"/>
    <property type="evidence" value="ECO:0007669"/>
    <property type="project" value="UniProtKB-KW"/>
</dbReference>
<accession>A0A1U7NW41</accession>
<feature type="domain" description="Nudix hydrolase" evidence="3">
    <location>
        <begin position="18"/>
        <end position="168"/>
    </location>
</feature>
<dbReference type="InterPro" id="IPR015797">
    <property type="entry name" value="NUDIX_hydrolase-like_dom_sf"/>
</dbReference>